<dbReference type="GO" id="GO:0071561">
    <property type="term" value="C:nucleus-vacuole junction"/>
    <property type="evidence" value="ECO:0007669"/>
    <property type="project" value="TreeGrafter"/>
</dbReference>
<dbReference type="InterPro" id="IPR021133">
    <property type="entry name" value="HEAT_type_2"/>
</dbReference>
<feature type="repeat" description="HEAT" evidence="10">
    <location>
        <begin position="467"/>
        <end position="497"/>
    </location>
</feature>
<dbReference type="PROSITE" id="PS50011">
    <property type="entry name" value="PROTEIN_KINASE_DOM"/>
    <property type="match status" value="1"/>
</dbReference>
<dbReference type="GO" id="GO:0005770">
    <property type="term" value="C:late endosome"/>
    <property type="evidence" value="ECO:0007669"/>
    <property type="project" value="TreeGrafter"/>
</dbReference>
<protein>
    <recommendedName>
        <fullName evidence="2">non-specific serine/threonine protein kinase</fullName>
        <ecNumber evidence="2">2.7.11.1</ecNumber>
    </recommendedName>
</protein>
<dbReference type="Pfam" id="PF00400">
    <property type="entry name" value="WD40"/>
    <property type="match status" value="2"/>
</dbReference>
<dbReference type="FunFam" id="1.25.10.10:FF:000100">
    <property type="entry name" value="phosphoinositide 3-kinase regulatory subunit 4"/>
    <property type="match status" value="1"/>
</dbReference>
<dbReference type="PANTHER" id="PTHR17583">
    <property type="entry name" value="PHOSPHOINOSITIDE 3-KINASE REGULATORY SUBUNIT 4"/>
    <property type="match status" value="1"/>
</dbReference>
<feature type="compositionally biased region" description="Basic and acidic residues" evidence="13">
    <location>
        <begin position="1262"/>
        <end position="1273"/>
    </location>
</feature>
<dbReference type="InterPro" id="IPR036322">
    <property type="entry name" value="WD40_repeat_dom_sf"/>
</dbReference>
<proteinExistence type="predicted"/>
<dbReference type="InterPro" id="IPR011009">
    <property type="entry name" value="Kinase-like_dom_sf"/>
</dbReference>
<dbReference type="InterPro" id="IPR008271">
    <property type="entry name" value="Ser/Thr_kinase_AS"/>
</dbReference>
<evidence type="ECO:0000256" key="4">
    <source>
        <dbReference type="ARBA" id="ARBA00022574"/>
    </source>
</evidence>
<dbReference type="PANTHER" id="PTHR17583:SF0">
    <property type="entry name" value="PHOSPHOINOSITIDE 3-KINASE REGULATORY SUBUNIT 4"/>
    <property type="match status" value="1"/>
</dbReference>
<evidence type="ECO:0000256" key="8">
    <source>
        <dbReference type="ARBA" id="ARBA00022777"/>
    </source>
</evidence>
<dbReference type="SMART" id="SM00220">
    <property type="entry name" value="S_TKc"/>
    <property type="match status" value="1"/>
</dbReference>
<dbReference type="SUPFAM" id="SSF48371">
    <property type="entry name" value="ARM repeat"/>
    <property type="match status" value="1"/>
</dbReference>
<keyword evidence="12" id="KW-0175">Coiled coil</keyword>
<dbReference type="SMART" id="SM00320">
    <property type="entry name" value="WD40"/>
    <property type="match status" value="4"/>
</dbReference>
<dbReference type="GO" id="GO:0045324">
    <property type="term" value="P:late endosome to vacuole transport"/>
    <property type="evidence" value="ECO:0007669"/>
    <property type="project" value="InterPro"/>
</dbReference>
<dbReference type="Pfam" id="PF22956">
    <property type="entry name" value="VPS15-like_hel"/>
    <property type="match status" value="1"/>
</dbReference>
<evidence type="ECO:0000256" key="11">
    <source>
        <dbReference type="PROSITE-ProRule" id="PRU00221"/>
    </source>
</evidence>
<evidence type="ECO:0000256" key="2">
    <source>
        <dbReference type="ARBA" id="ARBA00012513"/>
    </source>
</evidence>
<keyword evidence="4 11" id="KW-0853">WD repeat</keyword>
<dbReference type="SUPFAM" id="SSF56112">
    <property type="entry name" value="Protein kinase-like (PK-like)"/>
    <property type="match status" value="1"/>
</dbReference>
<dbReference type="InterPro" id="IPR015943">
    <property type="entry name" value="WD40/YVTN_repeat-like_dom_sf"/>
</dbReference>
<dbReference type="InterPro" id="IPR001680">
    <property type="entry name" value="WD40_rpt"/>
</dbReference>
<dbReference type="FunFam" id="1.10.510.10:FF:000497">
    <property type="entry name" value="Phosphoinositide 3-kinase regulatory subunit"/>
    <property type="match status" value="1"/>
</dbReference>
<dbReference type="PROSITE" id="PS50077">
    <property type="entry name" value="HEAT_REPEAT"/>
    <property type="match status" value="1"/>
</dbReference>
<evidence type="ECO:0000256" key="9">
    <source>
        <dbReference type="ARBA" id="ARBA00022840"/>
    </source>
</evidence>
<evidence type="ECO:0000256" key="5">
    <source>
        <dbReference type="ARBA" id="ARBA00022679"/>
    </source>
</evidence>
<dbReference type="Gene3D" id="1.10.510.10">
    <property type="entry name" value="Transferase(Phosphotransferase) domain 1"/>
    <property type="match status" value="1"/>
</dbReference>
<feature type="domain" description="Protein kinase" evidence="14">
    <location>
        <begin position="26"/>
        <end position="319"/>
    </location>
</feature>
<dbReference type="Proteomes" id="UP000694701">
    <property type="component" value="Unplaced"/>
</dbReference>
<dbReference type="Gene3D" id="1.25.10.10">
    <property type="entry name" value="Leucine-rich Repeat Variant"/>
    <property type="match status" value="2"/>
</dbReference>
<dbReference type="PROSITE" id="PS50082">
    <property type="entry name" value="WD_REPEATS_2"/>
    <property type="match status" value="2"/>
</dbReference>
<evidence type="ECO:0000313" key="16">
    <source>
        <dbReference type="Proteomes" id="UP000694701"/>
    </source>
</evidence>
<dbReference type="InterPro" id="IPR016024">
    <property type="entry name" value="ARM-type_fold"/>
</dbReference>
<feature type="repeat" description="WD" evidence="11">
    <location>
        <begin position="987"/>
        <end position="1028"/>
    </location>
</feature>
<feature type="region of interest" description="Disordered" evidence="13">
    <location>
        <begin position="873"/>
        <end position="898"/>
    </location>
</feature>
<keyword evidence="6" id="KW-0677">Repeat</keyword>
<evidence type="ECO:0000256" key="13">
    <source>
        <dbReference type="SAM" id="MobiDB-lite"/>
    </source>
</evidence>
<evidence type="ECO:0000256" key="3">
    <source>
        <dbReference type="ARBA" id="ARBA00022527"/>
    </source>
</evidence>
<dbReference type="FunFam" id="1.25.10.10:FF:001214">
    <property type="entry name" value="Phosphoinositide-3-kinase, regulatory subunit 4"/>
    <property type="match status" value="1"/>
</dbReference>
<dbReference type="Gene3D" id="2.130.10.10">
    <property type="entry name" value="YVTN repeat-like/Quinoprotein amine dehydrogenase"/>
    <property type="match status" value="2"/>
</dbReference>
<keyword evidence="3" id="KW-0723">Serine/threonine-protein kinase</keyword>
<evidence type="ECO:0000256" key="6">
    <source>
        <dbReference type="ARBA" id="ARBA00022737"/>
    </source>
</evidence>
<dbReference type="GO" id="GO:0004674">
    <property type="term" value="F:protein serine/threonine kinase activity"/>
    <property type="evidence" value="ECO:0007669"/>
    <property type="project" value="UniProtKB-KW"/>
</dbReference>
<dbReference type="GO" id="GO:0006623">
    <property type="term" value="P:protein targeting to vacuole"/>
    <property type="evidence" value="ECO:0007669"/>
    <property type="project" value="TreeGrafter"/>
</dbReference>
<keyword evidence="9" id="KW-0067">ATP-binding</keyword>
<dbReference type="PROSITE" id="PS00108">
    <property type="entry name" value="PROTEIN_KINASE_ST"/>
    <property type="match status" value="1"/>
</dbReference>
<sequence length="1305" mass="147071">MGNQLAGIAPSQILSVDSYFSDIHDYEYDKSLGSTRFFKVARAKHREGLVVVKVFAIQDPSLPLTSYKQELEELKIRLHSCQNCLPFQKATLTEKAAILFRQYVRDNLYDRISTRPFLNNVEKKWIAFQLLNAVDQAHKSGVRHGDIKTENVMVTSWNWVLLTDFASFKPTYLPEDNPADFNYFFDTSRRRTCYIAPERFVDGSMFATESDQTTPLVDLSSNSQRTRGELKQPMDIFSAGCVIAELFTEGVPLFDLSQLLAYRKGLFQTEQVLMKIEDHSIRELVAQMVQREPEKRLTAEEYLKQQRGKAFPEIFYTFLQPYMAQFAKETFQSADERVLVIRKNLENILNNLCSVGQTGKSEKQEKASQELSSSKEQGLVVLVSVITSCLQTLRFCDSKLAALELILHLAGRLNVEIVLDRITPYLLHFCNDSMPRVRAEAVRTLTKVLALVKEVPRNDVNIYPEYILPGIAHLAQDEATIVRLAYAENIAHLAETALRFLELVQENNLSSEQDINGEDTEDTLQPNENYDSELQALHEMVQQKVVTLLSDPENIVKQTLMENGITRLCVFFGRQKANDVLLSHMITFLNDKNDWHLRGAFFDSIVGVAAYVGWQSSSILKPLLQQGLSDVEEFVIYKALNALTCMCQLGLLQKPHIYEFVSDIAPFLCHPNLWIRYGAVGFITVVAQHLNIADIYCKLMPHLNPFITQPIIQIDKEIVLLSVLKEPVSRSIFDYALRSKDIGSLFRHLLLRQKKRNGSIPECPVPEDPAIAQLLKKLLSQGMTEAEEDKLLALKDFMLKSNKAKANIIDQSHLSDGAHSGVIDLGTLGITGRQVDLIKPKQESEDKRARKHMKQDSNLNEEWKSMFGSLDPPSLAQTPSTVPNVLVPSSGGEPNGALAGERLQSETMQPRKTTALPNIQVVQSVSGASTYQRRITTCKAELQQLVQQKREQCNAERMAKQMMESAEWESRPPLPGWHPKGLLVAHLHEHKSAVNRIRVSDEHSIFATCSNDGTVKIWDSQKMEGKTTTTRFLDPKDEGCAVDVHHFNSGAQTVLAYATVNGFLVGWDLRSNTNAWTLRHDLRLGLITSFAVDMHQCWLCVGTSNGTMACWDMRFQLPISSHSHPARARIRRLLMHPLYQSSVIAAVQGNNEVSMWDMETGDRKFTLWASSAPPLSEMQPSPHSVHGIYCSPADGNPLLLTAGSDMRIRFWDLAYPERSYIVAGGANDSLHCPSVFYNRKIIEGTEVVQEIHSKQKSGSTEDTPRRGPESLPVGHHDIITDIATFQTTQGFIVTSSRDGIVKVWK</sequence>
<dbReference type="EC" id="2.7.11.1" evidence="2"/>
<dbReference type="InterPro" id="IPR000719">
    <property type="entry name" value="Prot_kinase_dom"/>
</dbReference>
<evidence type="ECO:0000256" key="7">
    <source>
        <dbReference type="ARBA" id="ARBA00022741"/>
    </source>
</evidence>
<feature type="coiled-coil region" evidence="12">
    <location>
        <begin position="928"/>
        <end position="959"/>
    </location>
</feature>
<organism evidence="15 16">
    <name type="scientific">Cyprinus carpio</name>
    <name type="common">Common carp</name>
    <dbReference type="NCBI Taxonomy" id="7962"/>
    <lineage>
        <taxon>Eukaryota</taxon>
        <taxon>Metazoa</taxon>
        <taxon>Chordata</taxon>
        <taxon>Craniata</taxon>
        <taxon>Vertebrata</taxon>
        <taxon>Euteleostomi</taxon>
        <taxon>Actinopterygii</taxon>
        <taxon>Neopterygii</taxon>
        <taxon>Teleostei</taxon>
        <taxon>Ostariophysi</taxon>
        <taxon>Cypriniformes</taxon>
        <taxon>Cyprinidae</taxon>
        <taxon>Cyprininae</taxon>
        <taxon>Cyprinus</taxon>
    </lineage>
</organism>
<dbReference type="GO" id="GO:0005524">
    <property type="term" value="F:ATP binding"/>
    <property type="evidence" value="ECO:0007669"/>
    <property type="project" value="UniProtKB-KW"/>
</dbReference>
<dbReference type="SUPFAM" id="SSF50978">
    <property type="entry name" value="WD40 repeat-like"/>
    <property type="match status" value="1"/>
</dbReference>
<keyword evidence="7" id="KW-0547">Nucleotide-binding</keyword>
<evidence type="ECO:0000256" key="1">
    <source>
        <dbReference type="ARBA" id="ARBA00004419"/>
    </source>
</evidence>
<evidence type="ECO:0000259" key="14">
    <source>
        <dbReference type="PROSITE" id="PS50011"/>
    </source>
</evidence>
<dbReference type="PROSITE" id="PS50294">
    <property type="entry name" value="WD_REPEATS_REGION"/>
    <property type="match status" value="2"/>
</dbReference>
<name>A0A8C2DB00_CYPCA</name>
<keyword evidence="5" id="KW-0808">Transferase</keyword>
<dbReference type="InterPro" id="IPR055231">
    <property type="entry name" value="2AA_helical"/>
</dbReference>
<dbReference type="GO" id="GO:0016236">
    <property type="term" value="P:macroautophagy"/>
    <property type="evidence" value="ECO:0007669"/>
    <property type="project" value="InterPro"/>
</dbReference>
<dbReference type="InterPro" id="IPR011989">
    <property type="entry name" value="ARM-like"/>
</dbReference>
<dbReference type="Ensembl" id="ENSCCRT00020022828.1">
    <property type="protein sequence ID" value="ENSCCRP00020020767.1"/>
    <property type="gene ID" value="ENSCCRG00020009679.1"/>
</dbReference>
<feature type="region of interest" description="Disordered" evidence="13">
    <location>
        <begin position="1252"/>
        <end position="1273"/>
    </location>
</feature>
<dbReference type="GO" id="GO:0005776">
    <property type="term" value="C:autophagosome"/>
    <property type="evidence" value="ECO:0007669"/>
    <property type="project" value="UniProtKB-SubCell"/>
</dbReference>
<comment type="subcellular location">
    <subcellularLocation>
        <location evidence="1">Cytoplasmic vesicle</location>
        <location evidence="1">Autophagosome</location>
    </subcellularLocation>
</comment>
<accession>A0A8C2DB00</accession>
<dbReference type="CDD" id="cd13980">
    <property type="entry name" value="STKc_Vps15"/>
    <property type="match status" value="1"/>
</dbReference>
<reference evidence="15" key="1">
    <citation type="submission" date="2025-08" db="UniProtKB">
        <authorList>
            <consortium name="Ensembl"/>
        </authorList>
    </citation>
    <scope>IDENTIFICATION</scope>
</reference>
<feature type="repeat" description="WD" evidence="11">
    <location>
        <begin position="1272"/>
        <end position="1305"/>
    </location>
</feature>
<dbReference type="Pfam" id="PF00069">
    <property type="entry name" value="Pkinase"/>
    <property type="match status" value="1"/>
</dbReference>
<evidence type="ECO:0000256" key="10">
    <source>
        <dbReference type="PROSITE-ProRule" id="PRU00103"/>
    </source>
</evidence>
<dbReference type="GO" id="GO:0034271">
    <property type="term" value="C:phosphatidylinositol 3-kinase complex, class III, type I"/>
    <property type="evidence" value="ECO:0007669"/>
    <property type="project" value="TreeGrafter"/>
</dbReference>
<dbReference type="InterPro" id="IPR045162">
    <property type="entry name" value="Vps15-like"/>
</dbReference>
<keyword evidence="8" id="KW-0418">Kinase</keyword>
<evidence type="ECO:0000256" key="12">
    <source>
        <dbReference type="SAM" id="Coils"/>
    </source>
</evidence>
<evidence type="ECO:0000313" key="15">
    <source>
        <dbReference type="Ensembl" id="ENSCCRP00020020767.1"/>
    </source>
</evidence>
<dbReference type="GO" id="GO:0034272">
    <property type="term" value="C:phosphatidylinositol 3-kinase complex, class III, type II"/>
    <property type="evidence" value="ECO:0007669"/>
    <property type="project" value="TreeGrafter"/>
</dbReference>